<protein>
    <recommendedName>
        <fullName evidence="4">DUF3784 domain-containing protein</fullName>
    </recommendedName>
</protein>
<keyword evidence="3" id="KW-1185">Reference proteome</keyword>
<reference evidence="2 3" key="1">
    <citation type="journal article" date="2013" name="ISME J.">
        <title>Metabolic model for the filamentous 'Candidatus Microthrix parvicella' based on genomic and metagenomic analyses.</title>
        <authorList>
            <person name="Jon McIlroy S."/>
            <person name="Kristiansen R."/>
            <person name="Albertsen M."/>
            <person name="Michael Karst S."/>
            <person name="Rossetti S."/>
            <person name="Lund Nielsen J."/>
            <person name="Tandoi V."/>
            <person name="James Seviour R."/>
            <person name="Nielsen P.H."/>
        </authorList>
    </citation>
    <scope>NUCLEOTIDE SEQUENCE [LARGE SCALE GENOMIC DNA]</scope>
    <source>
        <strain evidence="2 3">RN1</strain>
    </source>
</reference>
<proteinExistence type="predicted"/>
<keyword evidence="1" id="KW-0472">Membrane</keyword>
<dbReference type="HOGENOM" id="CLU_2080494_0_0_11"/>
<accession>R4YZ84</accession>
<feature type="transmembrane region" description="Helical" evidence="1">
    <location>
        <begin position="85"/>
        <end position="109"/>
    </location>
</feature>
<keyword evidence="1" id="KW-1133">Transmembrane helix</keyword>
<dbReference type="AlphaFoldDB" id="R4YZ84"/>
<comment type="caution">
    <text evidence="2">The sequence shown here is derived from an EMBL/GenBank/DDBJ whole genome shotgun (WGS) entry which is preliminary data.</text>
</comment>
<keyword evidence="1" id="KW-0812">Transmembrane</keyword>
<feature type="transmembrane region" description="Helical" evidence="1">
    <location>
        <begin position="6"/>
        <end position="28"/>
    </location>
</feature>
<evidence type="ECO:0000313" key="3">
    <source>
        <dbReference type="Proteomes" id="UP000018291"/>
    </source>
</evidence>
<dbReference type="EMBL" id="CANL01000022">
    <property type="protein sequence ID" value="CCM63758.1"/>
    <property type="molecule type" value="Genomic_DNA"/>
</dbReference>
<sequence>MSMGSLVISAVVYLGVAIALLAALGPLMRESGQTYLEDVFPDPDQARSVNQMMLVGSALFTLALAMLMVGIGIPSGGEAAIRVLISRVALLLLIVGVTHLINLVVFGAIRRRNHGKA</sequence>
<evidence type="ECO:0000313" key="2">
    <source>
        <dbReference type="EMBL" id="CCM63758.1"/>
    </source>
</evidence>
<feature type="transmembrane region" description="Helical" evidence="1">
    <location>
        <begin position="49"/>
        <end position="73"/>
    </location>
</feature>
<dbReference type="STRING" id="1229780.BN381_290126"/>
<organism evidence="2 3">
    <name type="scientific">Candidatus Neomicrothrix parvicella RN1</name>
    <dbReference type="NCBI Taxonomy" id="1229780"/>
    <lineage>
        <taxon>Bacteria</taxon>
        <taxon>Bacillati</taxon>
        <taxon>Actinomycetota</taxon>
        <taxon>Acidimicrobiia</taxon>
        <taxon>Acidimicrobiales</taxon>
        <taxon>Microthrixaceae</taxon>
        <taxon>Candidatus Neomicrothrix</taxon>
    </lineage>
</organism>
<gene>
    <name evidence="2" type="ORF">BN381_290126</name>
</gene>
<evidence type="ECO:0000256" key="1">
    <source>
        <dbReference type="SAM" id="Phobius"/>
    </source>
</evidence>
<evidence type="ECO:0008006" key="4">
    <source>
        <dbReference type="Google" id="ProtNLM"/>
    </source>
</evidence>
<dbReference type="Proteomes" id="UP000018291">
    <property type="component" value="Unassembled WGS sequence"/>
</dbReference>
<name>R4YZ84_9ACTN</name>